<dbReference type="GeneID" id="89969211"/>
<evidence type="ECO:0008006" key="4">
    <source>
        <dbReference type="Google" id="ProtNLM"/>
    </source>
</evidence>
<comment type="caution">
    <text evidence="2">The sequence shown here is derived from an EMBL/GenBank/DDBJ whole genome shotgun (WGS) entry which is preliminary data.</text>
</comment>
<protein>
    <recommendedName>
        <fullName evidence="4">Methyltransferase domain-containing protein</fullName>
    </recommendedName>
</protein>
<name>A0AAV9NVT7_9EURO</name>
<dbReference type="InterPro" id="IPR029063">
    <property type="entry name" value="SAM-dependent_MTases_sf"/>
</dbReference>
<dbReference type="RefSeq" id="XP_064712477.1">
    <property type="nucleotide sequence ID" value="XM_064844617.1"/>
</dbReference>
<dbReference type="Proteomes" id="UP001358417">
    <property type="component" value="Unassembled WGS sequence"/>
</dbReference>
<dbReference type="PANTHER" id="PTHR43591">
    <property type="entry name" value="METHYLTRANSFERASE"/>
    <property type="match status" value="1"/>
</dbReference>
<evidence type="ECO:0000313" key="3">
    <source>
        <dbReference type="Proteomes" id="UP001358417"/>
    </source>
</evidence>
<feature type="region of interest" description="Disordered" evidence="1">
    <location>
        <begin position="1"/>
        <end position="20"/>
    </location>
</feature>
<dbReference type="Pfam" id="PF13489">
    <property type="entry name" value="Methyltransf_23"/>
    <property type="match status" value="1"/>
</dbReference>
<gene>
    <name evidence="2" type="ORF">LTR84_000989</name>
</gene>
<dbReference type="GO" id="GO:0008168">
    <property type="term" value="F:methyltransferase activity"/>
    <property type="evidence" value="ECO:0007669"/>
    <property type="project" value="TreeGrafter"/>
</dbReference>
<dbReference type="SUPFAM" id="SSF53335">
    <property type="entry name" value="S-adenosyl-L-methionine-dependent methyltransferases"/>
    <property type="match status" value="1"/>
</dbReference>
<organism evidence="2 3">
    <name type="scientific">Exophiala bonariae</name>
    <dbReference type="NCBI Taxonomy" id="1690606"/>
    <lineage>
        <taxon>Eukaryota</taxon>
        <taxon>Fungi</taxon>
        <taxon>Dikarya</taxon>
        <taxon>Ascomycota</taxon>
        <taxon>Pezizomycotina</taxon>
        <taxon>Eurotiomycetes</taxon>
        <taxon>Chaetothyriomycetidae</taxon>
        <taxon>Chaetothyriales</taxon>
        <taxon>Herpotrichiellaceae</taxon>
        <taxon>Exophiala</taxon>
    </lineage>
</organism>
<evidence type="ECO:0000313" key="2">
    <source>
        <dbReference type="EMBL" id="KAK5065153.1"/>
    </source>
</evidence>
<keyword evidence="3" id="KW-1185">Reference proteome</keyword>
<sequence length="342" mass="38548">MSEPTPGSRMEQSQSDAALVVDAENTGDFDGDSALGDSVAGSLLSASLAPSVLDYKYENGRRYHAYHEGKYVLPNDEQEQDRLDMLHHIFCLILDGGLYKAPLVELKPQRILDMGTGTGIWPIDLSQDFPEATILGNDLSAIQPTWVPPNVRFYVDDLESAWAYPEAEHFDYIHGRALIGSITHWKQLFTEAFNNLKPGGVLEIQEYPCTVNSDDDTTKLVPEMMKWVEKLNEGCDIIKKPGNNAHLLKGYMEEVGFVDVKQEIYKVPIGKWAKGRKNKELGLFYHAQAVDSIEALTLALYTRVLGFSAKETQVTIEQVKKDLRHPKAHLYVPFYFIWGRKP</sequence>
<evidence type="ECO:0000256" key="1">
    <source>
        <dbReference type="SAM" id="MobiDB-lite"/>
    </source>
</evidence>
<reference evidence="2 3" key="1">
    <citation type="submission" date="2023-08" db="EMBL/GenBank/DDBJ databases">
        <title>Black Yeasts Isolated from many extreme environments.</title>
        <authorList>
            <person name="Coleine C."/>
            <person name="Stajich J.E."/>
            <person name="Selbmann L."/>
        </authorList>
    </citation>
    <scope>NUCLEOTIDE SEQUENCE [LARGE SCALE GENOMIC DNA]</scope>
    <source>
        <strain evidence="2 3">CCFEE 5792</strain>
    </source>
</reference>
<dbReference type="EMBL" id="JAVRRD010000001">
    <property type="protein sequence ID" value="KAK5065153.1"/>
    <property type="molecule type" value="Genomic_DNA"/>
</dbReference>
<accession>A0AAV9NVT7</accession>
<dbReference type="AlphaFoldDB" id="A0AAV9NVT7"/>
<dbReference type="Gene3D" id="3.40.50.150">
    <property type="entry name" value="Vaccinia Virus protein VP39"/>
    <property type="match status" value="1"/>
</dbReference>
<dbReference type="CDD" id="cd02440">
    <property type="entry name" value="AdoMet_MTases"/>
    <property type="match status" value="1"/>
</dbReference>
<dbReference type="PANTHER" id="PTHR43591:SF10">
    <property type="entry name" value="ABC TRANSMEMBRANE TYPE-1 DOMAIN-CONTAINING PROTEIN-RELATED"/>
    <property type="match status" value="1"/>
</dbReference>
<proteinExistence type="predicted"/>